<dbReference type="EMBL" id="FLMQ01000045">
    <property type="protein sequence ID" value="SBP86835.1"/>
    <property type="molecule type" value="Genomic_DNA"/>
</dbReference>
<evidence type="ECO:0000313" key="2">
    <source>
        <dbReference type="Proteomes" id="UP000214566"/>
    </source>
</evidence>
<dbReference type="AlphaFoldDB" id="A0A238D0T0"/>
<gene>
    <name evidence="1" type="ORF">THIARS_50083</name>
</gene>
<accession>A0A238D0T0</accession>
<protein>
    <submittedName>
        <fullName evidence="1">Uncharacterized protein</fullName>
    </submittedName>
</protein>
<dbReference type="Proteomes" id="UP000214566">
    <property type="component" value="Unassembled WGS sequence"/>
</dbReference>
<reference evidence="1 2" key="1">
    <citation type="submission" date="2016-06" db="EMBL/GenBank/DDBJ databases">
        <authorList>
            <person name="Kjaerup R.B."/>
            <person name="Dalgaard T.S."/>
            <person name="Juul-Madsen H.R."/>
        </authorList>
    </citation>
    <scope>NUCLEOTIDE SEQUENCE [LARGE SCALE GENOMIC DNA]</scope>
    <source>
        <strain evidence="1 2">DSM 16361</strain>
    </source>
</reference>
<evidence type="ECO:0000313" key="1">
    <source>
        <dbReference type="EMBL" id="SBP86835.1"/>
    </source>
</evidence>
<keyword evidence="2" id="KW-1185">Reference proteome</keyword>
<sequence length="26" mass="2940">MALQKKPRVALPKVPMLAYLQIEGMI</sequence>
<proteinExistence type="predicted"/>
<name>A0A238D0T0_THIDL</name>
<organism evidence="1 2">
    <name type="scientific">Thiomonas delicata</name>
    <name type="common">Thiomonas cuprina</name>
    <dbReference type="NCBI Taxonomy" id="364030"/>
    <lineage>
        <taxon>Bacteria</taxon>
        <taxon>Pseudomonadati</taxon>
        <taxon>Pseudomonadota</taxon>
        <taxon>Betaproteobacteria</taxon>
        <taxon>Burkholderiales</taxon>
        <taxon>Thiomonas</taxon>
    </lineage>
</organism>